<dbReference type="SUPFAM" id="SSF53807">
    <property type="entry name" value="Helical backbone' metal receptor"/>
    <property type="match status" value="1"/>
</dbReference>
<dbReference type="PANTHER" id="PTHR30532:SF25">
    <property type="entry name" value="IRON(III) DICITRATE-BINDING PERIPLASMIC PROTEIN"/>
    <property type="match status" value="1"/>
</dbReference>
<reference evidence="6 7" key="1">
    <citation type="submission" date="2016-10" db="EMBL/GenBank/DDBJ databases">
        <authorList>
            <person name="de Groot N.N."/>
        </authorList>
    </citation>
    <scope>NUCLEOTIDE SEQUENCE [LARGE SCALE GENOMIC DNA]</scope>
    <source>
        <strain evidence="6 7">DSM 44892</strain>
    </source>
</reference>
<sequence length="330" mass="34950">MLVRRSLRLVGALALATVVAAGCASTDAADTGEVPTRVFAADNGDVTIPVDPQRVVATGYAVPALIEADANLVGISTWERGLAVMTPEDRATYDGLEKVAGAMAIDTNYEAVATVDPDLIVIGVPQPALVDIDMARLESIAPVVVIGPTVPAAWRELSRRQSDAAGRLDDFEASRAAYEDKAAGLREKYGDTLAGMKFGHLGAYGDTSTGTFQREFADSWGTNIAQDVGVEYPGEVQRKEGGSKDVAETPSLEMIPESFAEADAITYTVEPTGAIRPAVQQVLDSPLWQQLPAVQAGRVYPIQYSEAATYASAQRTLDSIDASFEGLTRP</sequence>
<dbReference type="InterPro" id="IPR002491">
    <property type="entry name" value="ABC_transptr_periplasmic_BD"/>
</dbReference>
<organism evidence="6 7">
    <name type="scientific">Rhodococcus triatomae</name>
    <dbReference type="NCBI Taxonomy" id="300028"/>
    <lineage>
        <taxon>Bacteria</taxon>
        <taxon>Bacillati</taxon>
        <taxon>Actinomycetota</taxon>
        <taxon>Actinomycetes</taxon>
        <taxon>Mycobacteriales</taxon>
        <taxon>Nocardiaceae</taxon>
        <taxon>Rhodococcus</taxon>
    </lineage>
</organism>
<evidence type="ECO:0000256" key="3">
    <source>
        <dbReference type="ARBA" id="ARBA00022448"/>
    </source>
</evidence>
<evidence type="ECO:0000256" key="1">
    <source>
        <dbReference type="ARBA" id="ARBA00004196"/>
    </source>
</evidence>
<dbReference type="Pfam" id="PF01497">
    <property type="entry name" value="Peripla_BP_2"/>
    <property type="match status" value="1"/>
</dbReference>
<name>A0A1G8SLI8_9NOCA</name>
<comment type="similarity">
    <text evidence="2">Belongs to the bacterial solute-binding protein 8 family.</text>
</comment>
<evidence type="ECO:0000256" key="4">
    <source>
        <dbReference type="ARBA" id="ARBA00022729"/>
    </source>
</evidence>
<gene>
    <name evidence="6" type="ORF">SAMN05444695_12218</name>
</gene>
<evidence type="ECO:0000256" key="2">
    <source>
        <dbReference type="ARBA" id="ARBA00008814"/>
    </source>
</evidence>
<evidence type="ECO:0000313" key="6">
    <source>
        <dbReference type="EMBL" id="SDJ29605.1"/>
    </source>
</evidence>
<dbReference type="OrthoDB" id="9793175at2"/>
<dbReference type="PANTHER" id="PTHR30532">
    <property type="entry name" value="IRON III DICITRATE-BINDING PERIPLASMIC PROTEIN"/>
    <property type="match status" value="1"/>
</dbReference>
<dbReference type="EMBL" id="FNDN01000022">
    <property type="protein sequence ID" value="SDJ29605.1"/>
    <property type="molecule type" value="Genomic_DNA"/>
</dbReference>
<dbReference type="RefSeq" id="WP_072740227.1">
    <property type="nucleotide sequence ID" value="NZ_CP048813.1"/>
</dbReference>
<feature type="chain" id="PRO_5039090329" evidence="5">
    <location>
        <begin position="21"/>
        <end position="330"/>
    </location>
</feature>
<dbReference type="Gene3D" id="3.40.50.1980">
    <property type="entry name" value="Nitrogenase molybdenum iron protein domain"/>
    <property type="match status" value="2"/>
</dbReference>
<dbReference type="InterPro" id="IPR051313">
    <property type="entry name" value="Bact_iron-sidero_bind"/>
</dbReference>
<evidence type="ECO:0000256" key="5">
    <source>
        <dbReference type="SAM" id="SignalP"/>
    </source>
</evidence>
<keyword evidence="4 5" id="KW-0732">Signal</keyword>
<accession>A0A1G8SLI8</accession>
<dbReference type="GO" id="GO:0030288">
    <property type="term" value="C:outer membrane-bounded periplasmic space"/>
    <property type="evidence" value="ECO:0007669"/>
    <property type="project" value="TreeGrafter"/>
</dbReference>
<dbReference type="PROSITE" id="PS50983">
    <property type="entry name" value="FE_B12_PBP"/>
    <property type="match status" value="1"/>
</dbReference>
<proteinExistence type="inferred from homology"/>
<keyword evidence="7" id="KW-1185">Reference proteome</keyword>
<comment type="subcellular location">
    <subcellularLocation>
        <location evidence="1">Cell envelope</location>
    </subcellularLocation>
</comment>
<feature type="signal peptide" evidence="5">
    <location>
        <begin position="1"/>
        <end position="20"/>
    </location>
</feature>
<keyword evidence="3" id="KW-0813">Transport</keyword>
<dbReference type="GO" id="GO:1901678">
    <property type="term" value="P:iron coordination entity transport"/>
    <property type="evidence" value="ECO:0007669"/>
    <property type="project" value="UniProtKB-ARBA"/>
</dbReference>
<protein>
    <submittedName>
        <fullName evidence="6">Iron complex transport system substrate-binding protein</fullName>
    </submittedName>
</protein>
<evidence type="ECO:0000313" key="7">
    <source>
        <dbReference type="Proteomes" id="UP000183263"/>
    </source>
</evidence>
<dbReference type="Proteomes" id="UP000183263">
    <property type="component" value="Unassembled WGS sequence"/>
</dbReference>
<dbReference type="PROSITE" id="PS51257">
    <property type="entry name" value="PROKAR_LIPOPROTEIN"/>
    <property type="match status" value="1"/>
</dbReference>
<dbReference type="AlphaFoldDB" id="A0A1G8SLI8"/>